<proteinExistence type="predicted"/>
<keyword evidence="1" id="KW-0812">Transmembrane</keyword>
<accession>A0A381RU75</accession>
<dbReference type="EMBL" id="UINC01002323">
    <property type="protein sequence ID" value="SUZ95416.1"/>
    <property type="molecule type" value="Genomic_DNA"/>
</dbReference>
<feature type="non-terminal residue" evidence="2">
    <location>
        <position position="1"/>
    </location>
</feature>
<feature type="transmembrane region" description="Helical" evidence="1">
    <location>
        <begin position="20"/>
        <end position="38"/>
    </location>
</feature>
<evidence type="ECO:0000313" key="2">
    <source>
        <dbReference type="EMBL" id="SUZ95416.1"/>
    </source>
</evidence>
<protein>
    <submittedName>
        <fullName evidence="2">Uncharacterized protein</fullName>
    </submittedName>
</protein>
<reference evidence="2" key="1">
    <citation type="submission" date="2018-05" db="EMBL/GenBank/DDBJ databases">
        <authorList>
            <person name="Lanie J.A."/>
            <person name="Ng W.-L."/>
            <person name="Kazmierczak K.M."/>
            <person name="Andrzejewski T.M."/>
            <person name="Davidsen T.M."/>
            <person name="Wayne K.J."/>
            <person name="Tettelin H."/>
            <person name="Glass J.I."/>
            <person name="Rusch D."/>
            <person name="Podicherti R."/>
            <person name="Tsui H.-C.T."/>
            <person name="Winkler M.E."/>
        </authorList>
    </citation>
    <scope>NUCLEOTIDE SEQUENCE</scope>
</reference>
<dbReference type="AlphaFoldDB" id="A0A381RU75"/>
<keyword evidence="1" id="KW-1133">Transmembrane helix</keyword>
<name>A0A381RU75_9ZZZZ</name>
<organism evidence="2">
    <name type="scientific">marine metagenome</name>
    <dbReference type="NCBI Taxonomy" id="408172"/>
    <lineage>
        <taxon>unclassified sequences</taxon>
        <taxon>metagenomes</taxon>
        <taxon>ecological metagenomes</taxon>
    </lineage>
</organism>
<evidence type="ECO:0000256" key="1">
    <source>
        <dbReference type="SAM" id="Phobius"/>
    </source>
</evidence>
<gene>
    <name evidence="2" type="ORF">METZ01_LOCUS48270</name>
</gene>
<sequence>VPLHHLPGIRLLAHQGGWDEIGLVAGPLAVVAALLWMADRRARRMGRRQDDDA</sequence>
<keyword evidence="1" id="KW-0472">Membrane</keyword>